<dbReference type="InterPro" id="IPR011013">
    <property type="entry name" value="Gal_mutarotase_sf_dom"/>
</dbReference>
<dbReference type="CDD" id="cd10320">
    <property type="entry name" value="RGL4_N"/>
    <property type="match status" value="1"/>
</dbReference>
<dbReference type="InterPro" id="IPR008979">
    <property type="entry name" value="Galactose-bd-like_sf"/>
</dbReference>
<dbReference type="CDD" id="cd10317">
    <property type="entry name" value="RGL4_C"/>
    <property type="match status" value="1"/>
</dbReference>
<dbReference type="EC" id="4.2.2.23" evidence="4"/>
<dbReference type="PANTHER" id="PTHR32018">
    <property type="entry name" value="RHAMNOGALACTURONATE LYASE FAMILY PROTEIN"/>
    <property type="match status" value="1"/>
</dbReference>
<evidence type="ECO:0000259" key="9">
    <source>
        <dbReference type="Pfam" id="PF14683"/>
    </source>
</evidence>
<evidence type="ECO:0000256" key="8">
    <source>
        <dbReference type="SAM" id="SignalP"/>
    </source>
</evidence>
<dbReference type="InterPro" id="IPR013784">
    <property type="entry name" value="Carb-bd-like_fold"/>
</dbReference>
<dbReference type="Pfam" id="PF14686">
    <property type="entry name" value="fn3_3"/>
    <property type="match status" value="1"/>
</dbReference>
<gene>
    <name evidence="11" type="ORF">CEUTPL_LOCUS7514</name>
</gene>
<evidence type="ECO:0000313" key="11">
    <source>
        <dbReference type="EMBL" id="CAG9766945.1"/>
    </source>
</evidence>
<accession>A0A9N9MR68</accession>
<dbReference type="PANTHER" id="PTHR32018:SF1">
    <property type="entry name" value="RHAMNOGALACTURONAN ENDOLYASE"/>
    <property type="match status" value="1"/>
</dbReference>
<evidence type="ECO:0000256" key="5">
    <source>
        <dbReference type="ARBA" id="ARBA00022525"/>
    </source>
</evidence>
<sequence>MKSITVLLLIFGYISASQAAVSLTVDGLKATLKNKHVELNFNANAQIITAKVDGTSLQARGASSFYLDWNNNGQGYFHPSSIHIVEQTADRVHFYWLQKNIQKVFRIELHYIMEAGLNGVYSYAKYTNDKTYNLTLAETRTVYRFDASIMSQGTNQQRSGILPTTKELNQCTTIQDNTWKFPNGTYYTKYDYVAYLRQTNYQGVYGNGFGAFIISPSREYHGGGPLKQDLTVHQECLITNYFVSSHFGTPPTVAAPGWNHIYGPWLIYFPTGNNNAIMSSVVKQVTTEQSRWPYAFVKDDEYPRTRGQVSGKVHGQKSATVVLWSSLDEDFDKQQLGYLYSAETDSTGYYIITNVRPGTYRIAAYPTAGSGSDSLAESRVTLAAGAREHVALTLNEPKNIIWSLGQANRLSNEFKYSDQPRNYKWATLLPVNLNFTIGSSDPKQDWYYAQPPGHWSIKYQDTADGKGRILRVALAAVSRKPHLQVFVNGHRVGNIYYGNDQSVYRSAMNSGTYYSNVFNVSAAQVVSGENSVSIYMTLGQIMYDVISLQRG</sequence>
<dbReference type="InterPro" id="IPR051850">
    <property type="entry name" value="Polysacch_Lyase_4"/>
</dbReference>
<evidence type="ECO:0000256" key="7">
    <source>
        <dbReference type="ARBA" id="ARBA00023239"/>
    </source>
</evidence>
<dbReference type="Gene3D" id="2.60.120.260">
    <property type="entry name" value="Galactose-binding domain-like"/>
    <property type="match status" value="1"/>
</dbReference>
<dbReference type="GO" id="GO:0005576">
    <property type="term" value="C:extracellular region"/>
    <property type="evidence" value="ECO:0007669"/>
    <property type="project" value="UniProtKB-SubCell"/>
</dbReference>
<evidence type="ECO:0000259" key="10">
    <source>
        <dbReference type="Pfam" id="PF14686"/>
    </source>
</evidence>
<dbReference type="GO" id="GO:0005975">
    <property type="term" value="P:carbohydrate metabolic process"/>
    <property type="evidence" value="ECO:0007669"/>
    <property type="project" value="InterPro"/>
</dbReference>
<comment type="catalytic activity">
    <reaction evidence="1">
        <text>Endotype eliminative cleavage of L-alpha-rhamnopyranosyl-(1-&gt;4)-alpha-D-galactopyranosyluronic acid bonds of rhamnogalacturonan I domains in ramified hairy regions of pectin leaving L-rhamnopyranose at the reducing end and 4-deoxy-4,5-unsaturated D-galactopyranosyluronic acid at the non-reducing end.</text>
        <dbReference type="EC" id="4.2.2.23"/>
    </reaction>
</comment>
<proteinExistence type="inferred from homology"/>
<feature type="signal peptide" evidence="8">
    <location>
        <begin position="1"/>
        <end position="19"/>
    </location>
</feature>
<dbReference type="CDD" id="cd10316">
    <property type="entry name" value="RGL4_M"/>
    <property type="match status" value="1"/>
</dbReference>
<dbReference type="OrthoDB" id="1857872at2759"/>
<evidence type="ECO:0000313" key="12">
    <source>
        <dbReference type="Proteomes" id="UP001152799"/>
    </source>
</evidence>
<evidence type="ECO:0000256" key="1">
    <source>
        <dbReference type="ARBA" id="ARBA00001324"/>
    </source>
</evidence>
<comment type="similarity">
    <text evidence="3">Belongs to the polysaccharide lyase 4 family.</text>
</comment>
<dbReference type="EMBL" id="OU892279">
    <property type="protein sequence ID" value="CAG9766945.1"/>
    <property type="molecule type" value="Genomic_DNA"/>
</dbReference>
<dbReference type="InterPro" id="IPR029413">
    <property type="entry name" value="RG-lyase_II"/>
</dbReference>
<evidence type="ECO:0000256" key="6">
    <source>
        <dbReference type="ARBA" id="ARBA00022729"/>
    </source>
</evidence>
<dbReference type="Proteomes" id="UP001152799">
    <property type="component" value="Chromosome 3"/>
</dbReference>
<keyword evidence="12" id="KW-1185">Reference proteome</keyword>
<dbReference type="Pfam" id="PF14683">
    <property type="entry name" value="CBM-like"/>
    <property type="match status" value="1"/>
</dbReference>
<dbReference type="SUPFAM" id="SSF49452">
    <property type="entry name" value="Starch-binding domain-like"/>
    <property type="match status" value="1"/>
</dbReference>
<dbReference type="Gene3D" id="2.70.98.10">
    <property type="match status" value="1"/>
</dbReference>
<organism evidence="11 12">
    <name type="scientific">Ceutorhynchus assimilis</name>
    <name type="common">cabbage seed weevil</name>
    <dbReference type="NCBI Taxonomy" id="467358"/>
    <lineage>
        <taxon>Eukaryota</taxon>
        <taxon>Metazoa</taxon>
        <taxon>Ecdysozoa</taxon>
        <taxon>Arthropoda</taxon>
        <taxon>Hexapoda</taxon>
        <taxon>Insecta</taxon>
        <taxon>Pterygota</taxon>
        <taxon>Neoptera</taxon>
        <taxon>Endopterygota</taxon>
        <taxon>Coleoptera</taxon>
        <taxon>Polyphaga</taxon>
        <taxon>Cucujiformia</taxon>
        <taxon>Curculionidae</taxon>
        <taxon>Ceutorhynchinae</taxon>
        <taxon>Ceutorhynchus</taxon>
    </lineage>
</organism>
<dbReference type="GO" id="GO:0030246">
    <property type="term" value="F:carbohydrate binding"/>
    <property type="evidence" value="ECO:0007669"/>
    <property type="project" value="InterPro"/>
</dbReference>
<protein>
    <recommendedName>
        <fullName evidence="4">rhamnogalacturonan endolyase</fullName>
        <ecNumber evidence="4">4.2.2.23</ecNumber>
    </recommendedName>
</protein>
<evidence type="ECO:0000256" key="4">
    <source>
        <dbReference type="ARBA" id="ARBA00012437"/>
    </source>
</evidence>
<keyword evidence="6 8" id="KW-0732">Signal</keyword>
<feature type="domain" description="Rhamnogalacturonan lyase" evidence="9">
    <location>
        <begin position="401"/>
        <end position="548"/>
    </location>
</feature>
<feature type="domain" description="Rhamnogalacturonan lyase" evidence="10">
    <location>
        <begin position="307"/>
        <end position="387"/>
    </location>
</feature>
<feature type="chain" id="PRO_5040318268" description="rhamnogalacturonan endolyase" evidence="8">
    <location>
        <begin position="20"/>
        <end position="551"/>
    </location>
</feature>
<reference evidence="11" key="1">
    <citation type="submission" date="2022-01" db="EMBL/GenBank/DDBJ databases">
        <authorList>
            <person name="King R."/>
        </authorList>
    </citation>
    <scope>NUCLEOTIDE SEQUENCE</scope>
</reference>
<dbReference type="GO" id="GO:0102210">
    <property type="term" value="F:rhamnogalacturonan endolyase activity"/>
    <property type="evidence" value="ECO:0007669"/>
    <property type="project" value="UniProtKB-EC"/>
</dbReference>
<keyword evidence="7" id="KW-0456">Lyase</keyword>
<dbReference type="Gene3D" id="2.60.40.1120">
    <property type="entry name" value="Carboxypeptidase-like, regulatory domain"/>
    <property type="match status" value="1"/>
</dbReference>
<dbReference type="InterPro" id="IPR029411">
    <property type="entry name" value="RG-lyase_III"/>
</dbReference>
<dbReference type="InterPro" id="IPR014718">
    <property type="entry name" value="GH-type_carb-bd"/>
</dbReference>
<evidence type="ECO:0000256" key="3">
    <source>
        <dbReference type="ARBA" id="ARBA00010418"/>
    </source>
</evidence>
<dbReference type="SUPFAM" id="SSF49785">
    <property type="entry name" value="Galactose-binding domain-like"/>
    <property type="match status" value="1"/>
</dbReference>
<name>A0A9N9MR68_9CUCU</name>
<dbReference type="AlphaFoldDB" id="A0A9N9MR68"/>
<comment type="subcellular location">
    <subcellularLocation>
        <location evidence="2">Secreted</location>
    </subcellularLocation>
</comment>
<evidence type="ECO:0000256" key="2">
    <source>
        <dbReference type="ARBA" id="ARBA00004613"/>
    </source>
</evidence>
<keyword evidence="5" id="KW-0964">Secreted</keyword>
<dbReference type="SUPFAM" id="SSF74650">
    <property type="entry name" value="Galactose mutarotase-like"/>
    <property type="match status" value="1"/>
</dbReference>